<dbReference type="Proteomes" id="UP000095283">
    <property type="component" value="Unplaced"/>
</dbReference>
<organism evidence="1 2">
    <name type="scientific">Heterorhabditis bacteriophora</name>
    <name type="common">Entomopathogenic nematode worm</name>
    <dbReference type="NCBI Taxonomy" id="37862"/>
    <lineage>
        <taxon>Eukaryota</taxon>
        <taxon>Metazoa</taxon>
        <taxon>Ecdysozoa</taxon>
        <taxon>Nematoda</taxon>
        <taxon>Chromadorea</taxon>
        <taxon>Rhabditida</taxon>
        <taxon>Rhabditina</taxon>
        <taxon>Rhabditomorpha</taxon>
        <taxon>Strongyloidea</taxon>
        <taxon>Heterorhabditidae</taxon>
        <taxon>Heterorhabditis</taxon>
    </lineage>
</organism>
<name>A0A1I7WQX4_HETBA</name>
<sequence>MGWPSGQHPSYDFGHEECKNATGFPPSSVSLLLLTFLSFTNSIHVRETCIKSGTASFKSSVNID</sequence>
<evidence type="ECO:0000313" key="2">
    <source>
        <dbReference type="WBParaSite" id="Hba_07553"/>
    </source>
</evidence>
<protein>
    <submittedName>
        <fullName evidence="2">Uncharacterized protein</fullName>
    </submittedName>
</protein>
<keyword evidence="1" id="KW-1185">Reference proteome</keyword>
<dbReference type="WBParaSite" id="Hba_07553">
    <property type="protein sequence ID" value="Hba_07553"/>
    <property type="gene ID" value="Hba_07553"/>
</dbReference>
<evidence type="ECO:0000313" key="1">
    <source>
        <dbReference type="Proteomes" id="UP000095283"/>
    </source>
</evidence>
<reference evidence="2" key="1">
    <citation type="submission" date="2016-11" db="UniProtKB">
        <authorList>
            <consortium name="WormBaseParasite"/>
        </authorList>
    </citation>
    <scope>IDENTIFICATION</scope>
</reference>
<accession>A0A1I7WQX4</accession>
<proteinExistence type="predicted"/>
<dbReference type="AlphaFoldDB" id="A0A1I7WQX4"/>